<dbReference type="PANTHER" id="PTHR35091">
    <property type="entry name" value="FLAGELLAR PROTEIN FLIL"/>
    <property type="match status" value="1"/>
</dbReference>
<keyword evidence="4" id="KW-1003">Cell membrane</keyword>
<name>A0A128FBH4_9GAMM</name>
<dbReference type="InterPro" id="IPR005503">
    <property type="entry name" value="FliL"/>
</dbReference>
<dbReference type="RefSeq" id="WP_062711344.1">
    <property type="nucleotide sequence ID" value="NZ_CAWRCI010000027.1"/>
</dbReference>
<keyword evidence="11" id="KW-0966">Cell projection</keyword>
<evidence type="ECO:0000256" key="6">
    <source>
        <dbReference type="ARBA" id="ARBA00022692"/>
    </source>
</evidence>
<sequence length="166" mass="18891">MTKQQLLVFSGAMIVTSALVSAGTVMGGLWYMQNQQQTETVEQSLFEKFSLPFLFEQDEPKNGPSFHELEKIVLSVKGNRQTHFVMLELAVETRHPDRIASIDDYMPVVQNALLRLFANKHYDDLQQDGAIDTLQKEVKDTLLLAFAKTDLVRDIDDVLLTKYVVQ</sequence>
<evidence type="ECO:0000313" key="12">
    <source>
        <dbReference type="Proteomes" id="UP000073601"/>
    </source>
</evidence>
<comment type="subcellular location">
    <subcellularLocation>
        <location evidence="10">Cell inner membrane</location>
    </subcellularLocation>
    <subcellularLocation>
        <location evidence="2">Cell membrane</location>
        <topology evidence="2">Single-pass membrane protein</topology>
    </subcellularLocation>
</comment>
<accession>A0A128FBH4</accession>
<dbReference type="PANTHER" id="PTHR35091:SF2">
    <property type="entry name" value="FLAGELLAR PROTEIN FLIL"/>
    <property type="match status" value="1"/>
</dbReference>
<keyword evidence="11" id="KW-0969">Cilium</keyword>
<gene>
    <name evidence="11" type="primary">lafL</name>
    <name evidence="11" type="ORF">GMA8713_02981</name>
</gene>
<evidence type="ECO:0000256" key="8">
    <source>
        <dbReference type="ARBA" id="ARBA00022989"/>
    </source>
</evidence>
<keyword evidence="11" id="KW-0282">Flagellum</keyword>
<evidence type="ECO:0000256" key="2">
    <source>
        <dbReference type="ARBA" id="ARBA00004162"/>
    </source>
</evidence>
<evidence type="ECO:0000256" key="5">
    <source>
        <dbReference type="ARBA" id="ARBA00022500"/>
    </source>
</evidence>
<keyword evidence="7 10" id="KW-0283">Flagellar rotation</keyword>
<evidence type="ECO:0000256" key="4">
    <source>
        <dbReference type="ARBA" id="ARBA00022475"/>
    </source>
</evidence>
<evidence type="ECO:0000256" key="3">
    <source>
        <dbReference type="ARBA" id="ARBA00008281"/>
    </source>
</evidence>
<dbReference type="Pfam" id="PF03748">
    <property type="entry name" value="FliL"/>
    <property type="match status" value="1"/>
</dbReference>
<dbReference type="GO" id="GO:0006935">
    <property type="term" value="P:chemotaxis"/>
    <property type="evidence" value="ECO:0007669"/>
    <property type="project" value="UniProtKB-KW"/>
</dbReference>
<keyword evidence="8" id="KW-1133">Transmembrane helix</keyword>
<dbReference type="EMBL" id="FIZY01000027">
    <property type="protein sequence ID" value="CZF84167.1"/>
    <property type="molecule type" value="Genomic_DNA"/>
</dbReference>
<evidence type="ECO:0000256" key="10">
    <source>
        <dbReference type="RuleBase" id="RU364125"/>
    </source>
</evidence>
<organism evidence="11 12">
    <name type="scientific">Grimontia marina</name>
    <dbReference type="NCBI Taxonomy" id="646534"/>
    <lineage>
        <taxon>Bacteria</taxon>
        <taxon>Pseudomonadati</taxon>
        <taxon>Pseudomonadota</taxon>
        <taxon>Gammaproteobacteria</taxon>
        <taxon>Vibrionales</taxon>
        <taxon>Vibrionaceae</taxon>
        <taxon>Grimontia</taxon>
    </lineage>
</organism>
<proteinExistence type="inferred from homology"/>
<keyword evidence="12" id="KW-1185">Reference proteome</keyword>
<keyword evidence="6" id="KW-0812">Transmembrane</keyword>
<dbReference type="AlphaFoldDB" id="A0A128FBH4"/>
<comment type="similarity">
    <text evidence="3 10">Belongs to the FliL family.</text>
</comment>
<keyword evidence="10" id="KW-0997">Cell inner membrane</keyword>
<dbReference type="OrthoDB" id="5815057at2"/>
<dbReference type="GO" id="GO:0005886">
    <property type="term" value="C:plasma membrane"/>
    <property type="evidence" value="ECO:0007669"/>
    <property type="project" value="UniProtKB-SubCell"/>
</dbReference>
<comment type="function">
    <text evidence="1 10">Controls the rotational direction of flagella during chemotaxis.</text>
</comment>
<dbReference type="GO" id="GO:0071978">
    <property type="term" value="P:bacterial-type flagellum-dependent swarming motility"/>
    <property type="evidence" value="ECO:0007669"/>
    <property type="project" value="TreeGrafter"/>
</dbReference>
<evidence type="ECO:0000256" key="9">
    <source>
        <dbReference type="ARBA" id="ARBA00023136"/>
    </source>
</evidence>
<keyword evidence="9 10" id="KW-0472">Membrane</keyword>
<keyword evidence="5 10" id="KW-0145">Chemotaxis</keyword>
<reference evidence="12" key="1">
    <citation type="submission" date="2016-02" db="EMBL/GenBank/DDBJ databases">
        <authorList>
            <person name="Rodrigo-Torres Lidia"/>
            <person name="Arahal R.David."/>
        </authorList>
    </citation>
    <scope>NUCLEOTIDE SEQUENCE [LARGE SCALE GENOMIC DNA]</scope>
    <source>
        <strain evidence="12">CECT 8713</strain>
    </source>
</reference>
<dbReference type="GO" id="GO:0009425">
    <property type="term" value="C:bacterial-type flagellum basal body"/>
    <property type="evidence" value="ECO:0007669"/>
    <property type="project" value="InterPro"/>
</dbReference>
<evidence type="ECO:0000313" key="11">
    <source>
        <dbReference type="EMBL" id="CZF84167.1"/>
    </source>
</evidence>
<evidence type="ECO:0000256" key="7">
    <source>
        <dbReference type="ARBA" id="ARBA00022779"/>
    </source>
</evidence>
<evidence type="ECO:0000256" key="1">
    <source>
        <dbReference type="ARBA" id="ARBA00002254"/>
    </source>
</evidence>
<protein>
    <recommendedName>
        <fullName evidence="10">Flagellar protein FliL</fullName>
    </recommendedName>
</protein>
<dbReference type="Proteomes" id="UP000073601">
    <property type="component" value="Unassembled WGS sequence"/>
</dbReference>